<accession>A0A2K2D1K1</accession>
<sequence>MLDLYDEFIYLCVGNMLTCPHIIIEVLGHYRNTFRRFLFHLLRSQQDTANYHSS</sequence>
<dbReference type="InParanoid" id="A0A2K2D1K1"/>
<dbReference type="EMBL" id="CM000882">
    <property type="protein sequence ID" value="PNT68141.1"/>
    <property type="molecule type" value="Genomic_DNA"/>
</dbReference>
<organism evidence="1">
    <name type="scientific">Brachypodium distachyon</name>
    <name type="common">Purple false brome</name>
    <name type="synonym">Trachynia distachya</name>
    <dbReference type="NCBI Taxonomy" id="15368"/>
    <lineage>
        <taxon>Eukaryota</taxon>
        <taxon>Viridiplantae</taxon>
        <taxon>Streptophyta</taxon>
        <taxon>Embryophyta</taxon>
        <taxon>Tracheophyta</taxon>
        <taxon>Spermatophyta</taxon>
        <taxon>Magnoliopsida</taxon>
        <taxon>Liliopsida</taxon>
        <taxon>Poales</taxon>
        <taxon>Poaceae</taxon>
        <taxon>BOP clade</taxon>
        <taxon>Pooideae</taxon>
        <taxon>Stipodae</taxon>
        <taxon>Brachypodieae</taxon>
        <taxon>Brachypodium</taxon>
    </lineage>
</organism>
<keyword evidence="3" id="KW-1185">Reference proteome</keyword>
<dbReference type="AlphaFoldDB" id="A0A2K2D1K1"/>
<reference evidence="1 2" key="1">
    <citation type="journal article" date="2010" name="Nature">
        <title>Genome sequencing and analysis of the model grass Brachypodium distachyon.</title>
        <authorList>
            <consortium name="International Brachypodium Initiative"/>
        </authorList>
    </citation>
    <scope>NUCLEOTIDE SEQUENCE [LARGE SCALE GENOMIC DNA]</scope>
    <source>
        <strain evidence="1 2">Bd21</strain>
    </source>
</reference>
<gene>
    <name evidence="1" type="ORF">BRADI_3g36535v3</name>
</gene>
<evidence type="ECO:0000313" key="2">
    <source>
        <dbReference type="EnsemblPlants" id="PNT68141"/>
    </source>
</evidence>
<evidence type="ECO:0000313" key="3">
    <source>
        <dbReference type="Proteomes" id="UP000008810"/>
    </source>
</evidence>
<reference evidence="1" key="2">
    <citation type="submission" date="2017-06" db="EMBL/GenBank/DDBJ databases">
        <title>WGS assembly of Brachypodium distachyon.</title>
        <authorList>
            <consortium name="The International Brachypodium Initiative"/>
            <person name="Lucas S."/>
            <person name="Harmon-Smith M."/>
            <person name="Lail K."/>
            <person name="Tice H."/>
            <person name="Grimwood J."/>
            <person name="Bruce D."/>
            <person name="Barry K."/>
            <person name="Shu S."/>
            <person name="Lindquist E."/>
            <person name="Wang M."/>
            <person name="Pitluck S."/>
            <person name="Vogel J.P."/>
            <person name="Garvin D.F."/>
            <person name="Mockler T.C."/>
            <person name="Schmutz J."/>
            <person name="Rokhsar D."/>
            <person name="Bevan M.W."/>
        </authorList>
    </citation>
    <scope>NUCLEOTIDE SEQUENCE</scope>
    <source>
        <strain evidence="1">Bd21</strain>
    </source>
</reference>
<protein>
    <submittedName>
        <fullName evidence="1 2">Uncharacterized protein</fullName>
    </submittedName>
</protein>
<dbReference type="Gramene" id="PNT68141">
    <property type="protein sequence ID" value="PNT68141"/>
    <property type="gene ID" value="BRADI_3g36535v3"/>
</dbReference>
<dbReference type="Proteomes" id="UP000008810">
    <property type="component" value="Chromosome 3"/>
</dbReference>
<name>A0A2K2D1K1_BRADI</name>
<dbReference type="EnsemblPlants" id="PNT68141">
    <property type="protein sequence ID" value="PNT68141"/>
    <property type="gene ID" value="BRADI_3g36535v3"/>
</dbReference>
<reference evidence="2" key="3">
    <citation type="submission" date="2018-08" db="UniProtKB">
        <authorList>
            <consortium name="EnsemblPlants"/>
        </authorList>
    </citation>
    <scope>IDENTIFICATION</scope>
    <source>
        <strain evidence="2">cv. Bd21</strain>
    </source>
</reference>
<evidence type="ECO:0000313" key="1">
    <source>
        <dbReference type="EMBL" id="PNT68141.1"/>
    </source>
</evidence>
<proteinExistence type="predicted"/>